<evidence type="ECO:0000256" key="4">
    <source>
        <dbReference type="ARBA" id="ARBA00022840"/>
    </source>
</evidence>
<protein>
    <submittedName>
        <fullName evidence="7">Putative ABC transporter ATP-binding protein YxlF</fullName>
        <ecNumber evidence="7">3.6.3.-</ecNumber>
    </submittedName>
</protein>
<sequence>MWITVRRTNIEDMITVENLSKRYGKKTAVQNLSFHVPDGQVTGFLGPNGSGKSTTMRCMLGLDAPTSGHVNFSGTLASGEAYSGSFAQMAMKSAIAGSVLDAHWFDPKRSGRNHLRVIAAGAGISDRRVDECLELVGLSHAAKAKVGGYSLGMKQRLGLATALLGDPQHLLLDEPVNGLDPEGVSWIRRVIRQLSSEGRAVLVSSHLLSEMQQTADRLVVIGKGQLIGEYSMEEFLADGTKVMVECREAVLLAQTLKQAGCVVDVERDRVLTVDVPEERDESEVRAFIAQAALDQGFLITSLRTEMANLEQRFLAATATAQEYRTTELHEGHAPTQGSAPSHQNSNQQATSMTEAR</sequence>
<keyword evidence="4 7" id="KW-0067">ATP-binding</keyword>
<gene>
    <name evidence="7" type="primary">yxlF3</name>
    <name evidence="7" type="ORF">CUROG_08105</name>
</gene>
<name>A0A5J6ZC50_9CORY</name>
<dbReference type="EMBL" id="CP045032">
    <property type="protein sequence ID" value="QFQ02969.1"/>
    <property type="molecule type" value="Genomic_DNA"/>
</dbReference>
<dbReference type="SUPFAM" id="SSF52540">
    <property type="entry name" value="P-loop containing nucleoside triphosphate hydrolases"/>
    <property type="match status" value="1"/>
</dbReference>
<feature type="region of interest" description="Disordered" evidence="5">
    <location>
        <begin position="326"/>
        <end position="356"/>
    </location>
</feature>
<dbReference type="EC" id="3.6.3.-" evidence="7"/>
<keyword evidence="2" id="KW-0813">Transport</keyword>
<keyword evidence="8" id="KW-1185">Reference proteome</keyword>
<dbReference type="Gene3D" id="3.40.50.300">
    <property type="entry name" value="P-loop containing nucleotide triphosphate hydrolases"/>
    <property type="match status" value="1"/>
</dbReference>
<organism evidence="7 8">
    <name type="scientific">Corynebacterium urogenitale</name>
    <dbReference type="NCBI Taxonomy" id="2487892"/>
    <lineage>
        <taxon>Bacteria</taxon>
        <taxon>Bacillati</taxon>
        <taxon>Actinomycetota</taxon>
        <taxon>Actinomycetes</taxon>
        <taxon>Mycobacteriales</taxon>
        <taxon>Corynebacteriaceae</taxon>
        <taxon>Corynebacterium</taxon>
    </lineage>
</organism>
<evidence type="ECO:0000313" key="8">
    <source>
        <dbReference type="Proteomes" id="UP000326711"/>
    </source>
</evidence>
<accession>A0A5J6ZC50</accession>
<dbReference type="InterPro" id="IPR027417">
    <property type="entry name" value="P-loop_NTPase"/>
</dbReference>
<dbReference type="InterPro" id="IPR003593">
    <property type="entry name" value="AAA+_ATPase"/>
</dbReference>
<evidence type="ECO:0000256" key="3">
    <source>
        <dbReference type="ARBA" id="ARBA00022741"/>
    </source>
</evidence>
<dbReference type="PANTHER" id="PTHR43335">
    <property type="entry name" value="ABC TRANSPORTER, ATP-BINDING PROTEIN"/>
    <property type="match status" value="1"/>
</dbReference>
<dbReference type="Pfam" id="PF00005">
    <property type="entry name" value="ABC_tran"/>
    <property type="match status" value="1"/>
</dbReference>
<dbReference type="GO" id="GO:0016887">
    <property type="term" value="F:ATP hydrolysis activity"/>
    <property type="evidence" value="ECO:0007669"/>
    <property type="project" value="InterPro"/>
</dbReference>
<keyword evidence="7" id="KW-0378">Hydrolase</keyword>
<feature type="domain" description="ABC transporter" evidence="6">
    <location>
        <begin position="14"/>
        <end position="248"/>
    </location>
</feature>
<evidence type="ECO:0000256" key="5">
    <source>
        <dbReference type="SAM" id="MobiDB-lite"/>
    </source>
</evidence>
<evidence type="ECO:0000256" key="1">
    <source>
        <dbReference type="ARBA" id="ARBA00005417"/>
    </source>
</evidence>
<dbReference type="AlphaFoldDB" id="A0A5J6ZC50"/>
<evidence type="ECO:0000259" key="6">
    <source>
        <dbReference type="PROSITE" id="PS50893"/>
    </source>
</evidence>
<dbReference type="SMART" id="SM00382">
    <property type="entry name" value="AAA"/>
    <property type="match status" value="1"/>
</dbReference>
<dbReference type="CDD" id="cd03268">
    <property type="entry name" value="ABC_BcrA_bacitracin_resist"/>
    <property type="match status" value="1"/>
</dbReference>
<evidence type="ECO:0000313" key="7">
    <source>
        <dbReference type="EMBL" id="QFQ02969.1"/>
    </source>
</evidence>
<proteinExistence type="inferred from homology"/>
<feature type="compositionally biased region" description="Polar residues" evidence="5">
    <location>
        <begin position="335"/>
        <end position="356"/>
    </location>
</feature>
<dbReference type="KEGG" id="cuo:CUROG_08105"/>
<dbReference type="PROSITE" id="PS00211">
    <property type="entry name" value="ABC_TRANSPORTER_1"/>
    <property type="match status" value="1"/>
</dbReference>
<dbReference type="PROSITE" id="PS50893">
    <property type="entry name" value="ABC_TRANSPORTER_2"/>
    <property type="match status" value="1"/>
</dbReference>
<evidence type="ECO:0000256" key="2">
    <source>
        <dbReference type="ARBA" id="ARBA00022448"/>
    </source>
</evidence>
<comment type="similarity">
    <text evidence="1">Belongs to the ABC transporter superfamily.</text>
</comment>
<dbReference type="Proteomes" id="UP000326711">
    <property type="component" value="Chromosome"/>
</dbReference>
<dbReference type="GO" id="GO:0005524">
    <property type="term" value="F:ATP binding"/>
    <property type="evidence" value="ECO:0007669"/>
    <property type="project" value="UniProtKB-KW"/>
</dbReference>
<dbReference type="InterPro" id="IPR003439">
    <property type="entry name" value="ABC_transporter-like_ATP-bd"/>
</dbReference>
<reference evidence="8" key="1">
    <citation type="submission" date="2019-10" db="EMBL/GenBank/DDBJ databases">
        <title>Complete genome sequence of Corynebacterium urogenitalis DSM 108747, isolated from the genital tract of a cow.</title>
        <authorList>
            <person name="Ruckert C."/>
            <person name="Ballas P."/>
            <person name="Wagener K."/>
            <person name="Drillich M."/>
            <person name="Kaempfer P."/>
            <person name="Busse H.-J."/>
            <person name="Ehling-Schulz M."/>
        </authorList>
    </citation>
    <scope>NUCLEOTIDE SEQUENCE [LARGE SCALE GENOMIC DNA]</scope>
    <source>
        <strain evidence="8">LMM 1652</strain>
    </source>
</reference>
<dbReference type="PANTHER" id="PTHR43335:SF4">
    <property type="entry name" value="ABC TRANSPORTER, ATP-BINDING PROTEIN"/>
    <property type="match status" value="1"/>
</dbReference>
<dbReference type="InterPro" id="IPR017871">
    <property type="entry name" value="ABC_transporter-like_CS"/>
</dbReference>
<keyword evidence="3" id="KW-0547">Nucleotide-binding</keyword>